<evidence type="ECO:0000256" key="7">
    <source>
        <dbReference type="ARBA" id="ARBA00022741"/>
    </source>
</evidence>
<dbReference type="EMBL" id="JBHOMY010000041">
    <property type="protein sequence ID" value="MFC1458093.1"/>
    <property type="molecule type" value="Genomic_DNA"/>
</dbReference>
<dbReference type="RefSeq" id="WP_377030179.1">
    <property type="nucleotide sequence ID" value="NZ_JBHOMY010000041.1"/>
</dbReference>
<comment type="catalytic activity">
    <reaction evidence="1">
        <text>ATP + protein L-histidine = ADP + protein N-phospho-L-histidine.</text>
        <dbReference type="EC" id="2.7.13.3"/>
    </reaction>
</comment>
<evidence type="ECO:0000256" key="10">
    <source>
        <dbReference type="ARBA" id="ARBA00022989"/>
    </source>
</evidence>
<protein>
    <recommendedName>
        <fullName evidence="3">histidine kinase</fullName>
        <ecNumber evidence="3">2.7.13.3</ecNumber>
    </recommendedName>
</protein>
<dbReference type="Pfam" id="PF02518">
    <property type="entry name" value="HATPase_c"/>
    <property type="match status" value="1"/>
</dbReference>
<evidence type="ECO:0000256" key="5">
    <source>
        <dbReference type="ARBA" id="ARBA00022679"/>
    </source>
</evidence>
<feature type="transmembrane region" description="Helical" evidence="13">
    <location>
        <begin position="16"/>
        <end position="33"/>
    </location>
</feature>
<dbReference type="Gene3D" id="3.30.565.10">
    <property type="entry name" value="Histidine kinase-like ATPase, C-terminal domain"/>
    <property type="match status" value="1"/>
</dbReference>
<evidence type="ECO:0000256" key="4">
    <source>
        <dbReference type="ARBA" id="ARBA00022553"/>
    </source>
</evidence>
<dbReference type="Gene3D" id="1.20.120.620">
    <property type="entry name" value="Backbone structure of the membrane domain of e. Coli histidine kinase receptor kdpd"/>
    <property type="match status" value="1"/>
</dbReference>
<dbReference type="InterPro" id="IPR011495">
    <property type="entry name" value="Sig_transdc_His_kin_sub2_dim/P"/>
</dbReference>
<accession>A0ABV6YA25</accession>
<comment type="subcellular location">
    <subcellularLocation>
        <location evidence="2">Membrane</location>
        <topology evidence="2">Multi-pass membrane protein</topology>
    </subcellularLocation>
</comment>
<dbReference type="Proteomes" id="UP001593940">
    <property type="component" value="Unassembled WGS sequence"/>
</dbReference>
<dbReference type="EC" id="2.7.13.3" evidence="3"/>
<evidence type="ECO:0000256" key="11">
    <source>
        <dbReference type="ARBA" id="ARBA00023012"/>
    </source>
</evidence>
<keyword evidence="9" id="KW-0067">ATP-binding</keyword>
<reference evidence="15 16" key="1">
    <citation type="submission" date="2024-09" db="EMBL/GenBank/DDBJ databases">
        <title>Nodulacao em especies de Leguminosae Basais da Amazonia e Caracterizacao dos Rizobios e Bacterias Associadas aos Nodulos.</title>
        <authorList>
            <person name="Jambeiro I.C.A."/>
            <person name="Lopes I.S."/>
            <person name="Aguiar E.R.G.R."/>
            <person name="Santos A.F.J."/>
            <person name="Dos Santos J.M.F."/>
            <person name="Gross E."/>
        </authorList>
    </citation>
    <scope>NUCLEOTIDE SEQUENCE [LARGE SCALE GENOMIC DNA]</scope>
    <source>
        <strain evidence="15 16">BRUESC1165</strain>
    </source>
</reference>
<dbReference type="Pfam" id="PF07568">
    <property type="entry name" value="HisKA_2"/>
    <property type="match status" value="1"/>
</dbReference>
<dbReference type="InterPro" id="IPR005467">
    <property type="entry name" value="His_kinase_dom"/>
</dbReference>
<feature type="transmembrane region" description="Helical" evidence="13">
    <location>
        <begin position="65"/>
        <end position="81"/>
    </location>
</feature>
<dbReference type="InterPro" id="IPR004358">
    <property type="entry name" value="Sig_transdc_His_kin-like_C"/>
</dbReference>
<evidence type="ECO:0000256" key="13">
    <source>
        <dbReference type="SAM" id="Phobius"/>
    </source>
</evidence>
<keyword evidence="16" id="KW-1185">Reference proteome</keyword>
<keyword evidence="7" id="KW-0547">Nucleotide-binding</keyword>
<evidence type="ECO:0000256" key="12">
    <source>
        <dbReference type="ARBA" id="ARBA00023136"/>
    </source>
</evidence>
<dbReference type="PANTHER" id="PTHR41523:SF8">
    <property type="entry name" value="ETHYLENE RESPONSE SENSOR PROTEIN"/>
    <property type="match status" value="1"/>
</dbReference>
<keyword evidence="4" id="KW-0597">Phosphoprotein</keyword>
<dbReference type="PROSITE" id="PS50109">
    <property type="entry name" value="HIS_KIN"/>
    <property type="match status" value="1"/>
</dbReference>
<proteinExistence type="predicted"/>
<dbReference type="InterPro" id="IPR036890">
    <property type="entry name" value="HATPase_C_sf"/>
</dbReference>
<evidence type="ECO:0000313" key="16">
    <source>
        <dbReference type="Proteomes" id="UP001593940"/>
    </source>
</evidence>
<keyword evidence="5 15" id="KW-0808">Transferase</keyword>
<feature type="transmembrane region" description="Helical" evidence="13">
    <location>
        <begin position="93"/>
        <end position="112"/>
    </location>
</feature>
<dbReference type="SUPFAM" id="SSF55874">
    <property type="entry name" value="ATPase domain of HSP90 chaperone/DNA topoisomerase II/histidine kinase"/>
    <property type="match status" value="1"/>
</dbReference>
<dbReference type="SMART" id="SM00387">
    <property type="entry name" value="HATPase_c"/>
    <property type="match status" value="1"/>
</dbReference>
<comment type="caution">
    <text evidence="15">The sequence shown here is derived from an EMBL/GenBank/DDBJ whole genome shotgun (WGS) entry which is preliminary data.</text>
</comment>
<keyword evidence="8 15" id="KW-0418">Kinase</keyword>
<evidence type="ECO:0000259" key="14">
    <source>
        <dbReference type="PROSITE" id="PS50109"/>
    </source>
</evidence>
<evidence type="ECO:0000256" key="9">
    <source>
        <dbReference type="ARBA" id="ARBA00022840"/>
    </source>
</evidence>
<evidence type="ECO:0000256" key="8">
    <source>
        <dbReference type="ARBA" id="ARBA00022777"/>
    </source>
</evidence>
<dbReference type="InterPro" id="IPR003594">
    <property type="entry name" value="HATPase_dom"/>
</dbReference>
<gene>
    <name evidence="15" type="ORF">ACETIH_15515</name>
</gene>
<keyword evidence="10 13" id="KW-1133">Transmembrane helix</keyword>
<evidence type="ECO:0000256" key="6">
    <source>
        <dbReference type="ARBA" id="ARBA00022692"/>
    </source>
</evidence>
<sequence>MQAFFTYTFLTRGWPVWARYLGATLVVLIMLMLRIGLSVYLPAFPFLLFFMAIIVNAVIFNRGSGFYTVALSAVLADYFFLEPVGSLRIDDSRTVLGLILYLMIGFTTAGIIEALHTTAHSLTRANKRLAAAEQEKDLLLREAGHRMKNDLMTLTALVRLQERAVQDPSAKSALSSTADRIHVLSRVQERLRLGQGTSAVINVADFITELCDDLKTALVDLRPIAVTVRAERHLLPQERVVPVGLIINELLTNSLKYAFPDDRGGTITVDFSRESDTFRVAVADDGVGLPPESRPGPSSGLGTRLIRSMVAQLGGTINVEPNGNGAGTVITVRFPREP</sequence>
<dbReference type="PRINTS" id="PR00344">
    <property type="entry name" value="BCTRLSENSOR"/>
</dbReference>
<organism evidence="15 16">
    <name type="scientific">Microvirga arabica</name>
    <dbReference type="NCBI Taxonomy" id="1128671"/>
    <lineage>
        <taxon>Bacteria</taxon>
        <taxon>Pseudomonadati</taxon>
        <taxon>Pseudomonadota</taxon>
        <taxon>Alphaproteobacteria</taxon>
        <taxon>Hyphomicrobiales</taxon>
        <taxon>Methylobacteriaceae</taxon>
        <taxon>Microvirga</taxon>
    </lineage>
</organism>
<keyword evidence="11" id="KW-0902">Two-component regulatory system</keyword>
<keyword evidence="6 13" id="KW-0812">Transmembrane</keyword>
<dbReference type="InterPro" id="IPR025201">
    <property type="entry name" value="KdpD_TM"/>
</dbReference>
<dbReference type="Pfam" id="PF13493">
    <property type="entry name" value="DUF4118"/>
    <property type="match status" value="1"/>
</dbReference>
<evidence type="ECO:0000313" key="15">
    <source>
        <dbReference type="EMBL" id="MFC1458093.1"/>
    </source>
</evidence>
<dbReference type="GO" id="GO:0004673">
    <property type="term" value="F:protein histidine kinase activity"/>
    <property type="evidence" value="ECO:0007669"/>
    <property type="project" value="UniProtKB-EC"/>
</dbReference>
<feature type="transmembrane region" description="Helical" evidence="13">
    <location>
        <begin position="40"/>
        <end position="59"/>
    </location>
</feature>
<keyword evidence="12 13" id="KW-0472">Membrane</keyword>
<dbReference type="PANTHER" id="PTHR41523">
    <property type="entry name" value="TWO-COMPONENT SYSTEM SENSOR PROTEIN"/>
    <property type="match status" value="1"/>
</dbReference>
<name>A0ABV6YA25_9HYPH</name>
<feature type="domain" description="Histidine kinase" evidence="14">
    <location>
        <begin position="142"/>
        <end position="338"/>
    </location>
</feature>
<evidence type="ECO:0000256" key="1">
    <source>
        <dbReference type="ARBA" id="ARBA00000085"/>
    </source>
</evidence>
<evidence type="ECO:0000256" key="3">
    <source>
        <dbReference type="ARBA" id="ARBA00012438"/>
    </source>
</evidence>
<evidence type="ECO:0000256" key="2">
    <source>
        <dbReference type="ARBA" id="ARBA00004141"/>
    </source>
</evidence>
<dbReference type="InterPro" id="IPR038318">
    <property type="entry name" value="KdpD_sf"/>
</dbReference>